<dbReference type="PANTHER" id="PTHR10071">
    <property type="entry name" value="TRANSCRIPTION FACTOR GATA FAMILY MEMBER"/>
    <property type="match status" value="1"/>
</dbReference>
<evidence type="ECO:0000256" key="5">
    <source>
        <dbReference type="ARBA" id="ARBA00023242"/>
    </source>
</evidence>
<evidence type="ECO:0000313" key="9">
    <source>
        <dbReference type="EMBL" id="KAJ7629011.1"/>
    </source>
</evidence>
<keyword evidence="4" id="KW-0862">Zinc</keyword>
<sequence>MSDYYYDRNNIPRSSYSSLNDAGMSYPRTSSNQPNPNSGYGMPAPAAPIYAQDQSFAQPPYPGAPGAYGHPGQNPNINNWGQPMQNPAHGQYDNYNAAGDGGTYHPMGMASTPGYHGYSHHSAPAPPPAAAPGPQTAVKQCARCRVQSTPLWRRDPATGVPLCNACGVYVQQRHSQRPQELIDADRDDVPSPSPAKGQSDGRECANCGATETSTWRRDSNGALVCNACGVYERLKGVPRPPELKRNKVKPRTRS</sequence>
<feature type="domain" description="GATA-type" evidence="8">
    <location>
        <begin position="198"/>
        <end position="251"/>
    </location>
</feature>
<dbReference type="PROSITE" id="PS50114">
    <property type="entry name" value="GATA_ZN_FINGER_2"/>
    <property type="match status" value="2"/>
</dbReference>
<reference evidence="9" key="1">
    <citation type="submission" date="2023-03" db="EMBL/GenBank/DDBJ databases">
        <title>Massive genome expansion in bonnet fungi (Mycena s.s.) driven by repeated elements and novel gene families across ecological guilds.</title>
        <authorList>
            <consortium name="Lawrence Berkeley National Laboratory"/>
            <person name="Harder C.B."/>
            <person name="Miyauchi S."/>
            <person name="Viragh M."/>
            <person name="Kuo A."/>
            <person name="Thoen E."/>
            <person name="Andreopoulos B."/>
            <person name="Lu D."/>
            <person name="Skrede I."/>
            <person name="Drula E."/>
            <person name="Henrissat B."/>
            <person name="Morin E."/>
            <person name="Kohler A."/>
            <person name="Barry K."/>
            <person name="LaButti K."/>
            <person name="Morin E."/>
            <person name="Salamov A."/>
            <person name="Lipzen A."/>
            <person name="Mereny Z."/>
            <person name="Hegedus B."/>
            <person name="Baldrian P."/>
            <person name="Stursova M."/>
            <person name="Weitz H."/>
            <person name="Taylor A."/>
            <person name="Grigoriev I.V."/>
            <person name="Nagy L.G."/>
            <person name="Martin F."/>
            <person name="Kauserud H."/>
        </authorList>
    </citation>
    <scope>NUCLEOTIDE SEQUENCE</scope>
    <source>
        <strain evidence="9">9284</strain>
    </source>
</reference>
<dbReference type="PANTHER" id="PTHR10071:SF281">
    <property type="entry name" value="BOX A-BINDING FACTOR-RELATED"/>
    <property type="match status" value="1"/>
</dbReference>
<evidence type="ECO:0000256" key="3">
    <source>
        <dbReference type="ARBA" id="ARBA00022771"/>
    </source>
</evidence>
<evidence type="ECO:0000256" key="4">
    <source>
        <dbReference type="ARBA" id="ARBA00022833"/>
    </source>
</evidence>
<dbReference type="SUPFAM" id="SSF57716">
    <property type="entry name" value="Glucocorticoid receptor-like (DNA-binding domain)"/>
    <property type="match status" value="2"/>
</dbReference>
<comment type="subcellular location">
    <subcellularLocation>
        <location evidence="1">Nucleus</location>
    </subcellularLocation>
</comment>
<dbReference type="InterPro" id="IPR013088">
    <property type="entry name" value="Znf_NHR/GATA"/>
</dbReference>
<gene>
    <name evidence="9" type="ORF">FB45DRAFT_47090</name>
</gene>
<proteinExistence type="predicted"/>
<dbReference type="Gene3D" id="3.30.50.10">
    <property type="entry name" value="Erythroid Transcription Factor GATA-1, subunit A"/>
    <property type="match status" value="2"/>
</dbReference>
<evidence type="ECO:0000256" key="2">
    <source>
        <dbReference type="ARBA" id="ARBA00022723"/>
    </source>
</evidence>
<organism evidence="9 10">
    <name type="scientific">Roridomyces roridus</name>
    <dbReference type="NCBI Taxonomy" id="1738132"/>
    <lineage>
        <taxon>Eukaryota</taxon>
        <taxon>Fungi</taxon>
        <taxon>Dikarya</taxon>
        <taxon>Basidiomycota</taxon>
        <taxon>Agaricomycotina</taxon>
        <taxon>Agaricomycetes</taxon>
        <taxon>Agaricomycetidae</taxon>
        <taxon>Agaricales</taxon>
        <taxon>Marasmiineae</taxon>
        <taxon>Mycenaceae</taxon>
        <taxon>Roridomyces</taxon>
    </lineage>
</organism>
<dbReference type="GO" id="GO:0000978">
    <property type="term" value="F:RNA polymerase II cis-regulatory region sequence-specific DNA binding"/>
    <property type="evidence" value="ECO:0007669"/>
    <property type="project" value="TreeGrafter"/>
</dbReference>
<dbReference type="GO" id="GO:0000981">
    <property type="term" value="F:DNA-binding transcription factor activity, RNA polymerase II-specific"/>
    <property type="evidence" value="ECO:0007669"/>
    <property type="project" value="TreeGrafter"/>
</dbReference>
<dbReference type="GO" id="GO:0008270">
    <property type="term" value="F:zinc ion binding"/>
    <property type="evidence" value="ECO:0007669"/>
    <property type="project" value="UniProtKB-KW"/>
</dbReference>
<keyword evidence="3 6" id="KW-0863">Zinc-finger</keyword>
<feature type="region of interest" description="Disordered" evidence="7">
    <location>
        <begin position="115"/>
        <end position="135"/>
    </location>
</feature>
<accession>A0AAD7BT39</accession>
<feature type="region of interest" description="Disordered" evidence="7">
    <location>
        <begin position="177"/>
        <end position="213"/>
    </location>
</feature>
<evidence type="ECO:0000256" key="1">
    <source>
        <dbReference type="ARBA" id="ARBA00004123"/>
    </source>
</evidence>
<keyword evidence="5" id="KW-0539">Nucleus</keyword>
<feature type="compositionally biased region" description="Polar residues" evidence="7">
    <location>
        <begin position="73"/>
        <end position="85"/>
    </location>
</feature>
<comment type="caution">
    <text evidence="9">The sequence shown here is derived from an EMBL/GenBank/DDBJ whole genome shotgun (WGS) entry which is preliminary data.</text>
</comment>
<dbReference type="PRINTS" id="PR00619">
    <property type="entry name" value="GATAZNFINGER"/>
</dbReference>
<feature type="domain" description="GATA-type" evidence="8">
    <location>
        <begin position="135"/>
        <end position="178"/>
    </location>
</feature>
<dbReference type="PROSITE" id="PS00344">
    <property type="entry name" value="GATA_ZN_FINGER_1"/>
    <property type="match status" value="1"/>
</dbReference>
<evidence type="ECO:0000313" key="10">
    <source>
        <dbReference type="Proteomes" id="UP001221142"/>
    </source>
</evidence>
<evidence type="ECO:0000256" key="6">
    <source>
        <dbReference type="PROSITE-ProRule" id="PRU00094"/>
    </source>
</evidence>
<dbReference type="Proteomes" id="UP001221142">
    <property type="component" value="Unassembled WGS sequence"/>
</dbReference>
<evidence type="ECO:0000256" key="7">
    <source>
        <dbReference type="SAM" id="MobiDB-lite"/>
    </source>
</evidence>
<keyword evidence="10" id="KW-1185">Reference proteome</keyword>
<feature type="compositionally biased region" description="Polar residues" evidence="7">
    <location>
        <begin position="11"/>
        <end position="20"/>
    </location>
</feature>
<dbReference type="InterPro" id="IPR039355">
    <property type="entry name" value="Transcription_factor_GATA"/>
</dbReference>
<dbReference type="GO" id="GO:0005634">
    <property type="term" value="C:nucleus"/>
    <property type="evidence" value="ECO:0007669"/>
    <property type="project" value="UniProtKB-SubCell"/>
</dbReference>
<protein>
    <recommendedName>
        <fullName evidence="8">GATA-type domain-containing protein</fullName>
    </recommendedName>
</protein>
<dbReference type="CDD" id="cd00202">
    <property type="entry name" value="ZnF_GATA"/>
    <property type="match status" value="2"/>
</dbReference>
<dbReference type="SMART" id="SM00401">
    <property type="entry name" value="ZnF_GATA"/>
    <property type="match status" value="2"/>
</dbReference>
<evidence type="ECO:0000259" key="8">
    <source>
        <dbReference type="PROSITE" id="PS50114"/>
    </source>
</evidence>
<feature type="compositionally biased region" description="Polar residues" evidence="7">
    <location>
        <begin position="27"/>
        <end position="38"/>
    </location>
</feature>
<name>A0AAD7BT39_9AGAR</name>
<dbReference type="GO" id="GO:0000122">
    <property type="term" value="P:negative regulation of transcription by RNA polymerase II"/>
    <property type="evidence" value="ECO:0007669"/>
    <property type="project" value="TreeGrafter"/>
</dbReference>
<dbReference type="InterPro" id="IPR000679">
    <property type="entry name" value="Znf_GATA"/>
</dbReference>
<dbReference type="EMBL" id="JARKIF010000010">
    <property type="protein sequence ID" value="KAJ7629011.1"/>
    <property type="molecule type" value="Genomic_DNA"/>
</dbReference>
<dbReference type="Pfam" id="PF00320">
    <property type="entry name" value="GATA"/>
    <property type="match status" value="2"/>
</dbReference>
<keyword evidence="2" id="KW-0479">Metal-binding</keyword>
<dbReference type="AlphaFoldDB" id="A0AAD7BT39"/>
<dbReference type="GO" id="GO:0045944">
    <property type="term" value="P:positive regulation of transcription by RNA polymerase II"/>
    <property type="evidence" value="ECO:0007669"/>
    <property type="project" value="TreeGrafter"/>
</dbReference>
<feature type="region of interest" description="Disordered" evidence="7">
    <location>
        <begin position="1"/>
        <end position="97"/>
    </location>
</feature>